<dbReference type="PANTHER" id="PTHR45794">
    <property type="entry name" value="LEUCYL-TRNA SYNTHETASE"/>
    <property type="match status" value="1"/>
</dbReference>
<evidence type="ECO:0000313" key="13">
    <source>
        <dbReference type="EMBL" id="ELR13745.1"/>
    </source>
</evidence>
<name>L8GL00_ACACF</name>
<dbReference type="STRING" id="1257118.L8GL00"/>
<feature type="domain" description="Aminoacyl-tRNA synthetase class Ia" evidence="11">
    <location>
        <begin position="208"/>
        <end position="770"/>
    </location>
</feature>
<dbReference type="PROSITE" id="PS00178">
    <property type="entry name" value="AA_TRNA_LIGASE_I"/>
    <property type="match status" value="1"/>
</dbReference>
<comment type="similarity">
    <text evidence="1 9">Belongs to the class-I aminoacyl-tRNA synthetase family.</text>
</comment>
<feature type="region of interest" description="Disordered" evidence="10">
    <location>
        <begin position="1"/>
        <end position="32"/>
    </location>
</feature>
<keyword evidence="5 9" id="KW-0067">ATP-binding</keyword>
<keyword evidence="14" id="KW-1185">Reference proteome</keyword>
<dbReference type="Gene3D" id="3.40.50.620">
    <property type="entry name" value="HUPs"/>
    <property type="match status" value="1"/>
</dbReference>
<dbReference type="KEGG" id="acan:ACA1_018140"/>
<evidence type="ECO:0000259" key="11">
    <source>
        <dbReference type="Pfam" id="PF00133"/>
    </source>
</evidence>
<dbReference type="Pfam" id="PF08264">
    <property type="entry name" value="Anticodon_1"/>
    <property type="match status" value="1"/>
</dbReference>
<evidence type="ECO:0000256" key="3">
    <source>
        <dbReference type="ARBA" id="ARBA00022598"/>
    </source>
</evidence>
<dbReference type="GO" id="GO:0005524">
    <property type="term" value="F:ATP binding"/>
    <property type="evidence" value="ECO:0007669"/>
    <property type="project" value="UniProtKB-KW"/>
</dbReference>
<evidence type="ECO:0000256" key="7">
    <source>
        <dbReference type="ARBA" id="ARBA00023146"/>
    </source>
</evidence>
<keyword evidence="4 9" id="KW-0547">Nucleotide-binding</keyword>
<sequence length="1104" mass="124057">MEASSQETTPVQPQEVAGEAAPPTKRREPMSYAKRDFLISIEKEIAKDWEETKLWETDAPKEGEADQPKYMVTFPYPYMNGHLHLGHTFTFSPPAIRGSRARGSSSPSGMPIKACADKIKREIEQFGCPPKFPAVAVGETTAAEPVPEKKKKKKAEPTAFHSNKSKAKAKGSGRDKYQWEIMEEMGVPESEIPKFADAQHWLYYFPPYAMEDLKDMGACVDWRRSFITTDVNPYYDSFVRWQFETLKAQGKVRFGKRCSIYSPLDGQPCADHDRSKGEGVLPQEYTLIKQEVLGPLPEKMQVLEGKKVYLVPATLRPETMYGQTNCYVLPTGTYGAYEINDTDVFICGEQAAKNLSFQGHSKEFGKPVRLVELTGQDLIGLRLKAPLAKYEAIYVLPMLSVSLDKGTGVVTSVPSDAPDDYAALMDLKNKAPFRAKYNVTDEMVLPFEVVPIIDIPEYGDTAAVTLYNELKIASQNDKDKLTIAKDRVYLKGFYDGVMKVGPHAGMKVQDAKPLIKKELIDAGLAVVYSEPAETVISRSGDKCVCALTDQWYIAYGEPEWRAQVEAVLKDMETYGTETRHQLEKTLDWLKEWACSRSYGLGTKLPWDTQYLIESLSDSTIYMAYYAVAHLLQAGSLDGSVTGPAGVKPEQLTNQVWDYMFARGDLPAETTIPVETLKALRREFEYPLDLRVSGKDLFNHFTFFLYNHAAFFPKEQCPRSVRVNGHMLLNGEKMAKSTGNFLTLRDAIKKYSVDGMRFALADSGDTTEDANFLDETVDTCVLRLYTQVEWIKETIAGLGTLREGEPTTFFDLVFQSEINRAITLTDGNYERMKFREALLTGFWNLQSARDNYRLAEKRMNRKLVERFIEVQTILLAPICPHYCDYIWTKLLHRAGSVRQASWPASGPVDEALLAQNDFLQQALHTFCIRIQSTREQFVDTANGYVYVSDEFPSWHRKAIKALLPLFDSATGEFEPDFKKKISDALKEDPSLKPDTKKVMNLVADMPNRIKAEGVAAFNLAASFDQLALLHSNQEFLREKLGLAALTIYSASDADAPDHDNKKATAVPLKPVFTFAGEKKKVEKKPAAKKPAATPKKIQNPPKSAN</sequence>
<evidence type="ECO:0000256" key="5">
    <source>
        <dbReference type="ARBA" id="ARBA00022840"/>
    </source>
</evidence>
<dbReference type="RefSeq" id="XP_004335758.1">
    <property type="nucleotide sequence ID" value="XM_004335710.1"/>
</dbReference>
<keyword evidence="3 9" id="KW-0436">Ligase</keyword>
<evidence type="ECO:0000256" key="10">
    <source>
        <dbReference type="SAM" id="MobiDB-lite"/>
    </source>
</evidence>
<dbReference type="FunFam" id="3.90.740.10:FF:000001">
    <property type="entry name" value="Leucine--tRNA ligase, cytoplasmic"/>
    <property type="match status" value="1"/>
</dbReference>
<dbReference type="Gene3D" id="1.10.730.10">
    <property type="entry name" value="Isoleucyl-tRNA Synthetase, Domain 1"/>
    <property type="match status" value="1"/>
</dbReference>
<dbReference type="Gene3D" id="3.90.740.10">
    <property type="entry name" value="Valyl/Leucyl/Isoleucyl-tRNA synthetase, editing domain"/>
    <property type="match status" value="1"/>
</dbReference>
<dbReference type="InterPro" id="IPR001412">
    <property type="entry name" value="aa-tRNA-synth_I_CS"/>
</dbReference>
<dbReference type="InterPro" id="IPR004493">
    <property type="entry name" value="Leu-tRNA-synth_Ia_arc/euk"/>
</dbReference>
<dbReference type="InterPro" id="IPR013155">
    <property type="entry name" value="M/V/L/I-tRNA-synth_anticd-bd"/>
</dbReference>
<evidence type="ECO:0000256" key="9">
    <source>
        <dbReference type="RuleBase" id="RU363035"/>
    </source>
</evidence>
<dbReference type="CDD" id="cd07959">
    <property type="entry name" value="Anticodon_Ia_Leu_AEc"/>
    <property type="match status" value="1"/>
</dbReference>
<dbReference type="NCBIfam" id="TIGR00395">
    <property type="entry name" value="leuS_arch"/>
    <property type="match status" value="1"/>
</dbReference>
<feature type="region of interest" description="Disordered" evidence="10">
    <location>
        <begin position="140"/>
        <end position="172"/>
    </location>
</feature>
<evidence type="ECO:0000256" key="6">
    <source>
        <dbReference type="ARBA" id="ARBA00022917"/>
    </source>
</evidence>
<dbReference type="SUPFAM" id="SSF50677">
    <property type="entry name" value="ValRS/IleRS/LeuRS editing domain"/>
    <property type="match status" value="1"/>
</dbReference>
<dbReference type="VEuPathDB" id="AmoebaDB:ACA1_018140"/>
<dbReference type="GeneID" id="14914302"/>
<proteinExistence type="inferred from homology"/>
<dbReference type="Pfam" id="PF00133">
    <property type="entry name" value="tRNA-synt_1"/>
    <property type="match status" value="1"/>
</dbReference>
<dbReference type="EMBL" id="KB008079">
    <property type="protein sequence ID" value="ELR13745.1"/>
    <property type="molecule type" value="Genomic_DNA"/>
</dbReference>
<reference evidence="13 14" key="1">
    <citation type="journal article" date="2013" name="Genome Biol.">
        <title>Genome of Acanthamoeba castellanii highlights extensive lateral gene transfer and early evolution of tyrosine kinase signaling.</title>
        <authorList>
            <person name="Clarke M."/>
            <person name="Lohan A.J."/>
            <person name="Liu B."/>
            <person name="Lagkouvardos I."/>
            <person name="Roy S."/>
            <person name="Zafar N."/>
            <person name="Bertelli C."/>
            <person name="Schilde C."/>
            <person name="Kianianmomeni A."/>
            <person name="Burglin T.R."/>
            <person name="Frech C."/>
            <person name="Turcotte B."/>
            <person name="Kopec K.O."/>
            <person name="Synnott J.M."/>
            <person name="Choo C."/>
            <person name="Paponov I."/>
            <person name="Finkler A."/>
            <person name="Soon Heng Tan C."/>
            <person name="Hutchins A.P."/>
            <person name="Weinmeier T."/>
            <person name="Rattei T."/>
            <person name="Chu J.S."/>
            <person name="Gimenez G."/>
            <person name="Irimia M."/>
            <person name="Rigden D.J."/>
            <person name="Fitzpatrick D.A."/>
            <person name="Lorenzo-Morales J."/>
            <person name="Bateman A."/>
            <person name="Chiu C.H."/>
            <person name="Tang P."/>
            <person name="Hegemann P."/>
            <person name="Fromm H."/>
            <person name="Raoult D."/>
            <person name="Greub G."/>
            <person name="Miranda-Saavedra D."/>
            <person name="Chen N."/>
            <person name="Nash P."/>
            <person name="Ginger M.L."/>
            <person name="Horn M."/>
            <person name="Schaap P."/>
            <person name="Caler L."/>
            <person name="Loftus B."/>
        </authorList>
    </citation>
    <scope>NUCLEOTIDE SEQUENCE [LARGE SCALE GENOMIC DNA]</scope>
    <source>
        <strain evidence="13 14">Neff</strain>
    </source>
</reference>
<dbReference type="InterPro" id="IPR009080">
    <property type="entry name" value="tRNAsynth_Ia_anticodon-bd"/>
</dbReference>
<dbReference type="GO" id="GO:0002161">
    <property type="term" value="F:aminoacyl-tRNA deacylase activity"/>
    <property type="evidence" value="ECO:0007669"/>
    <property type="project" value="InterPro"/>
</dbReference>
<evidence type="ECO:0000259" key="12">
    <source>
        <dbReference type="Pfam" id="PF08264"/>
    </source>
</evidence>
<keyword evidence="6 9" id="KW-0648">Protein biosynthesis</keyword>
<dbReference type="PANTHER" id="PTHR45794:SF1">
    <property type="entry name" value="LEUCINE--TRNA LIGASE, CYTOPLASMIC"/>
    <property type="match status" value="1"/>
</dbReference>
<evidence type="ECO:0000313" key="14">
    <source>
        <dbReference type="Proteomes" id="UP000011083"/>
    </source>
</evidence>
<dbReference type="SUPFAM" id="SSF52374">
    <property type="entry name" value="Nucleotidylyl transferase"/>
    <property type="match status" value="1"/>
</dbReference>
<gene>
    <name evidence="13" type="ORF">ACA1_018140</name>
</gene>
<evidence type="ECO:0000256" key="8">
    <source>
        <dbReference type="ARBA" id="ARBA00030520"/>
    </source>
</evidence>
<dbReference type="InterPro" id="IPR002300">
    <property type="entry name" value="aa-tRNA-synth_Ia"/>
</dbReference>
<protein>
    <recommendedName>
        <fullName evidence="2">leucine--tRNA ligase</fullName>
        <ecNumber evidence="2">6.1.1.4</ecNumber>
    </recommendedName>
    <alternativeName>
        <fullName evidence="8">Leucyl-tRNA synthetase</fullName>
    </alternativeName>
</protein>
<dbReference type="EC" id="6.1.1.4" evidence="2"/>
<dbReference type="InterPro" id="IPR014729">
    <property type="entry name" value="Rossmann-like_a/b/a_fold"/>
</dbReference>
<feature type="region of interest" description="Disordered" evidence="10">
    <location>
        <begin position="1076"/>
        <end position="1104"/>
    </location>
</feature>
<dbReference type="Proteomes" id="UP000011083">
    <property type="component" value="Unassembled WGS sequence"/>
</dbReference>
<feature type="domain" description="Methionyl/Valyl/Leucyl/Isoleucyl-tRNA synthetase anticodon-binding" evidence="12">
    <location>
        <begin position="813"/>
        <end position="917"/>
    </location>
</feature>
<dbReference type="SUPFAM" id="SSF47323">
    <property type="entry name" value="Anticodon-binding domain of a subclass of class I aminoacyl-tRNA synthetases"/>
    <property type="match status" value="1"/>
</dbReference>
<accession>L8GL00</accession>
<dbReference type="OMA" id="KPTCLME"/>
<feature type="compositionally biased region" description="Polar residues" evidence="10">
    <location>
        <begin position="1"/>
        <end position="12"/>
    </location>
</feature>
<organism evidence="13 14">
    <name type="scientific">Acanthamoeba castellanii (strain ATCC 30010 / Neff)</name>
    <dbReference type="NCBI Taxonomy" id="1257118"/>
    <lineage>
        <taxon>Eukaryota</taxon>
        <taxon>Amoebozoa</taxon>
        <taxon>Discosea</taxon>
        <taxon>Longamoebia</taxon>
        <taxon>Centramoebida</taxon>
        <taxon>Acanthamoebidae</taxon>
        <taxon>Acanthamoeba</taxon>
    </lineage>
</organism>
<dbReference type="OrthoDB" id="10249672at2759"/>
<evidence type="ECO:0000256" key="4">
    <source>
        <dbReference type="ARBA" id="ARBA00022741"/>
    </source>
</evidence>
<dbReference type="GO" id="GO:0006429">
    <property type="term" value="P:leucyl-tRNA aminoacylation"/>
    <property type="evidence" value="ECO:0007669"/>
    <property type="project" value="InterPro"/>
</dbReference>
<evidence type="ECO:0000256" key="2">
    <source>
        <dbReference type="ARBA" id="ARBA00013164"/>
    </source>
</evidence>
<dbReference type="AlphaFoldDB" id="L8GL00"/>
<evidence type="ECO:0000256" key="1">
    <source>
        <dbReference type="ARBA" id="ARBA00005594"/>
    </source>
</evidence>
<keyword evidence="7 9" id="KW-0030">Aminoacyl-tRNA synthetase</keyword>
<dbReference type="InterPro" id="IPR009008">
    <property type="entry name" value="Val/Leu/Ile-tRNA-synth_edit"/>
</dbReference>
<dbReference type="GO" id="GO:0004823">
    <property type="term" value="F:leucine-tRNA ligase activity"/>
    <property type="evidence" value="ECO:0007669"/>
    <property type="project" value="UniProtKB-EC"/>
</dbReference>